<dbReference type="PANTHER" id="PTHR10633:SF0">
    <property type="entry name" value="LEUKEMIA INHIBITORY FACTOR"/>
    <property type="match status" value="1"/>
</dbReference>
<comment type="subcellular location">
    <subcellularLocation>
        <location evidence="1">Secreted</location>
    </subcellularLocation>
</comment>
<organism evidence="7 8">
    <name type="scientific">Acipenser oxyrinchus oxyrinchus</name>
    <dbReference type="NCBI Taxonomy" id="40147"/>
    <lineage>
        <taxon>Eukaryota</taxon>
        <taxon>Metazoa</taxon>
        <taxon>Chordata</taxon>
        <taxon>Craniata</taxon>
        <taxon>Vertebrata</taxon>
        <taxon>Euteleostomi</taxon>
        <taxon>Actinopterygii</taxon>
        <taxon>Chondrostei</taxon>
        <taxon>Acipenseriformes</taxon>
        <taxon>Acipenseridae</taxon>
        <taxon>Acipenser</taxon>
    </lineage>
</organism>
<dbReference type="InterPro" id="IPR009079">
    <property type="entry name" value="4_helix_cytokine-like_core"/>
</dbReference>
<dbReference type="AlphaFoldDB" id="A0AAD8G0T5"/>
<dbReference type="InterPro" id="IPR003624">
    <property type="entry name" value="Leukemia_IF"/>
</dbReference>
<name>A0AAD8G0T5_ACIOX</name>
<dbReference type="PANTHER" id="PTHR10633">
    <property type="entry name" value="LEUKEMIA INHIBITORY FACTOR"/>
    <property type="match status" value="1"/>
</dbReference>
<keyword evidence="3" id="KW-0202">Cytokine</keyword>
<dbReference type="GO" id="GO:0008083">
    <property type="term" value="F:growth factor activity"/>
    <property type="evidence" value="ECO:0007669"/>
    <property type="project" value="TreeGrafter"/>
</dbReference>
<evidence type="ECO:0000256" key="1">
    <source>
        <dbReference type="ARBA" id="ARBA00004613"/>
    </source>
</evidence>
<keyword evidence="8" id="KW-1185">Reference proteome</keyword>
<dbReference type="GO" id="GO:0005146">
    <property type="term" value="F:leukemia inhibitory factor receptor binding"/>
    <property type="evidence" value="ECO:0007669"/>
    <property type="project" value="InterPro"/>
</dbReference>
<keyword evidence="6" id="KW-0732">Signal</keyword>
<evidence type="ECO:0000313" key="7">
    <source>
        <dbReference type="EMBL" id="KAK1160069.1"/>
    </source>
</evidence>
<protein>
    <recommendedName>
        <fullName evidence="2">Leukemia inhibitory factor</fullName>
    </recommendedName>
</protein>
<dbReference type="GO" id="GO:0008284">
    <property type="term" value="P:positive regulation of cell population proliferation"/>
    <property type="evidence" value="ECO:0007669"/>
    <property type="project" value="TreeGrafter"/>
</dbReference>
<keyword evidence="4" id="KW-0964">Secreted</keyword>
<dbReference type="EMBL" id="JAGXEW010000021">
    <property type="protein sequence ID" value="KAK1160069.1"/>
    <property type="molecule type" value="Genomic_DNA"/>
</dbReference>
<dbReference type="GO" id="GO:0005615">
    <property type="term" value="C:extracellular space"/>
    <property type="evidence" value="ECO:0007669"/>
    <property type="project" value="UniProtKB-KW"/>
</dbReference>
<comment type="caution">
    <text evidence="7">The sequence shown here is derived from an EMBL/GenBank/DDBJ whole genome shotgun (WGS) entry which is preliminary data.</text>
</comment>
<dbReference type="InterPro" id="IPR001581">
    <property type="entry name" value="Leukemia_IF/oncostatin"/>
</dbReference>
<dbReference type="SMART" id="SM00080">
    <property type="entry name" value="LIF_OSM"/>
    <property type="match status" value="1"/>
</dbReference>
<dbReference type="Proteomes" id="UP001230051">
    <property type="component" value="Unassembled WGS sequence"/>
</dbReference>
<evidence type="ECO:0000313" key="8">
    <source>
        <dbReference type="Proteomes" id="UP001230051"/>
    </source>
</evidence>
<dbReference type="GO" id="GO:0045595">
    <property type="term" value="P:regulation of cell differentiation"/>
    <property type="evidence" value="ECO:0007669"/>
    <property type="project" value="TreeGrafter"/>
</dbReference>
<evidence type="ECO:0000256" key="3">
    <source>
        <dbReference type="ARBA" id="ARBA00022514"/>
    </source>
</evidence>
<sequence>MGSTTGILGMLLVACMMASTAYTKPVAPHSCSYNNTDILCHKSLQNSRNAVILLRDLMKSLLASYLSNNVQGMNEDICTSLGDRFLPHGVVESERLIQIQKVLAFIHASLREITREQREFNPNCKTFHSELEGVASQIASLASNVACMMCERHNTPVTVEVPQLNRPSGVFRQKQWSCSVLSKSALFFRPDLISEGPQQAPHLNWGL</sequence>
<accession>A0AAD8G0T5</accession>
<dbReference type="PRINTS" id="PR01883">
    <property type="entry name" value="LEUKAEMIAIF"/>
</dbReference>
<dbReference type="GO" id="GO:0048861">
    <property type="term" value="P:leukemia inhibitory factor signaling pathway"/>
    <property type="evidence" value="ECO:0007669"/>
    <property type="project" value="TreeGrafter"/>
</dbReference>
<proteinExistence type="predicted"/>
<dbReference type="SUPFAM" id="SSF47266">
    <property type="entry name" value="4-helical cytokines"/>
    <property type="match status" value="1"/>
</dbReference>
<evidence type="ECO:0000256" key="4">
    <source>
        <dbReference type="ARBA" id="ARBA00022525"/>
    </source>
</evidence>
<evidence type="ECO:0000256" key="2">
    <source>
        <dbReference type="ARBA" id="ARBA00016836"/>
    </source>
</evidence>
<dbReference type="Gene3D" id="1.20.1250.10">
    <property type="match status" value="1"/>
</dbReference>
<feature type="signal peptide" evidence="6">
    <location>
        <begin position="1"/>
        <end position="23"/>
    </location>
</feature>
<dbReference type="GO" id="GO:0005125">
    <property type="term" value="F:cytokine activity"/>
    <property type="evidence" value="ECO:0007669"/>
    <property type="project" value="UniProtKB-KW"/>
</dbReference>
<dbReference type="GO" id="GO:0006955">
    <property type="term" value="P:immune response"/>
    <property type="evidence" value="ECO:0007669"/>
    <property type="project" value="InterPro"/>
</dbReference>
<evidence type="ECO:0000256" key="5">
    <source>
        <dbReference type="ARBA" id="ARBA00024822"/>
    </source>
</evidence>
<gene>
    <name evidence="7" type="ORF">AOXY_G21570</name>
</gene>
<dbReference type="Pfam" id="PF01291">
    <property type="entry name" value="LIF_OSM"/>
    <property type="match status" value="1"/>
</dbReference>
<comment type="function">
    <text evidence="5">LIF has the capacity to induce terminal differentiation in leukemic cells. Its activities include the induction of hematopoietic differentiation in normal and myeloid leukemia cells, the induction of neuronal cell differentiation, and the stimulation of acute-phase protein synthesis in hepatocytes.</text>
</comment>
<feature type="chain" id="PRO_5042039564" description="Leukemia inhibitory factor" evidence="6">
    <location>
        <begin position="24"/>
        <end position="207"/>
    </location>
</feature>
<evidence type="ECO:0000256" key="6">
    <source>
        <dbReference type="SAM" id="SignalP"/>
    </source>
</evidence>
<reference evidence="7" key="1">
    <citation type="submission" date="2022-02" db="EMBL/GenBank/DDBJ databases">
        <title>Atlantic sturgeon de novo genome assembly.</title>
        <authorList>
            <person name="Stock M."/>
            <person name="Klopp C."/>
            <person name="Guiguen Y."/>
            <person name="Cabau C."/>
            <person name="Parinello H."/>
            <person name="Santidrian Yebra-Pimentel E."/>
            <person name="Kuhl H."/>
            <person name="Dirks R.P."/>
            <person name="Guessner J."/>
            <person name="Wuertz S."/>
            <person name="Du K."/>
            <person name="Schartl M."/>
        </authorList>
    </citation>
    <scope>NUCLEOTIDE SEQUENCE</scope>
    <source>
        <strain evidence="7">STURGEONOMICS-FGT-2020</strain>
        <tissue evidence="7">Whole blood</tissue>
    </source>
</reference>